<dbReference type="InterPro" id="IPR021133">
    <property type="entry name" value="HEAT_type_2"/>
</dbReference>
<name>A0ABW2RJM1_9BACL</name>
<dbReference type="Proteomes" id="UP001596500">
    <property type="component" value="Unassembled WGS sequence"/>
</dbReference>
<dbReference type="Gene3D" id="1.25.10.10">
    <property type="entry name" value="Leucine-rich Repeat Variant"/>
    <property type="match status" value="1"/>
</dbReference>
<dbReference type="RefSeq" id="WP_379864226.1">
    <property type="nucleotide sequence ID" value="NZ_JBHTBW010000019.1"/>
</dbReference>
<dbReference type="PANTHER" id="PTHR12697:SF37">
    <property type="entry name" value="CONSERVED VIRULENCE FACTOR C"/>
    <property type="match status" value="1"/>
</dbReference>
<gene>
    <name evidence="3" type="ORF">ACFQNG_07240</name>
</gene>
<evidence type="ECO:0000313" key="4">
    <source>
        <dbReference type="Proteomes" id="UP001596500"/>
    </source>
</evidence>
<dbReference type="InterPro" id="IPR036498">
    <property type="entry name" value="Nfu/NifU_N_sf"/>
</dbReference>
<dbReference type="SUPFAM" id="SSF48371">
    <property type="entry name" value="ARM repeat"/>
    <property type="match status" value="1"/>
</dbReference>
<evidence type="ECO:0000256" key="1">
    <source>
        <dbReference type="ARBA" id="ARBA00045876"/>
    </source>
</evidence>
<dbReference type="SUPFAM" id="SSF110836">
    <property type="entry name" value="Hypothetical protein SAV1430"/>
    <property type="match status" value="1"/>
</dbReference>
<dbReference type="SMART" id="SM00932">
    <property type="entry name" value="Nfu_N"/>
    <property type="match status" value="1"/>
</dbReference>
<comment type="caution">
    <text evidence="3">The sequence shown here is derived from an EMBL/GenBank/DDBJ whole genome shotgun (WGS) entry which is preliminary data.</text>
</comment>
<dbReference type="InterPro" id="IPR011989">
    <property type="entry name" value="ARM-like"/>
</dbReference>
<feature type="domain" description="Scaffold protein Nfu/NifU N-terminal" evidence="2">
    <location>
        <begin position="4"/>
        <end position="88"/>
    </location>
</feature>
<dbReference type="SMART" id="SM00567">
    <property type="entry name" value="EZ_HEAT"/>
    <property type="match status" value="3"/>
</dbReference>
<dbReference type="InterPro" id="IPR004155">
    <property type="entry name" value="PBS_lyase_HEAT"/>
</dbReference>
<dbReference type="PROSITE" id="PS50077">
    <property type="entry name" value="HEAT_REPEAT"/>
    <property type="match status" value="1"/>
</dbReference>
<organism evidence="3 4">
    <name type="scientific">Laceyella putida</name>
    <dbReference type="NCBI Taxonomy" id="110101"/>
    <lineage>
        <taxon>Bacteria</taxon>
        <taxon>Bacillati</taxon>
        <taxon>Bacillota</taxon>
        <taxon>Bacilli</taxon>
        <taxon>Bacillales</taxon>
        <taxon>Thermoactinomycetaceae</taxon>
        <taxon>Laceyella</taxon>
    </lineage>
</organism>
<dbReference type="InterPro" id="IPR025989">
    <property type="entry name" value="Virulence_F_dom"/>
</dbReference>
<dbReference type="Gene3D" id="3.30.1370.70">
    <property type="entry name" value="Scaffold protein Nfu/NifU, N-terminal domain"/>
    <property type="match status" value="1"/>
</dbReference>
<sequence length="385" mass="43432">MKIVSIEPTPSPNVMKCNLDETLPAGTSYNVTKETMANAPLHLQRLLRIEGVKSLFQVLDFISIERHPKADWPSVLAQVREELGDATGPAFPADADDGRAGLEAFGEVQVFIQKLKGIPMQVKCVKNGEEFRFGLPERFKASVMKAQAATSNLVFEREWVEQRPRYGNVHEVGEQVVEELAAAYDEVRLTQMVERAFQPEQERKEHKMTKAEVMRAFTKESWEKRYAALEQYEPTLEELEVLDRALDDPKAAIRRLAVVYLGFIGGKEVLPYVIRALRDASPIVRRTAGDTLSDIGDPAATPAMCVALKDPNKLVRWRAARFLYEVGDESALPALKEAVNDPEFEVRLQAQMALERIERGEEASGTVWQQMMKRMEEEKKGKGTE</sequence>
<dbReference type="InterPro" id="IPR014824">
    <property type="entry name" value="Nfu/NifU_N"/>
</dbReference>
<keyword evidence="4" id="KW-1185">Reference proteome</keyword>
<accession>A0ABW2RJM1</accession>
<comment type="function">
    <text evidence="1">Catalyzes the hydroxylation of the N(6)-(4-aminobutyl)-L-lysine intermediate produced by deoxyhypusine synthase/DHPS on a critical lysine of the eukaryotic translation initiation factor 5A/eIF-5A. This is the second step of the post-translational modification of that lysine into an unusual amino acid residue named hypusine. Hypusination is unique to mature eIF-5A factor and is essential for its function.</text>
</comment>
<dbReference type="Pfam" id="PF13646">
    <property type="entry name" value="HEAT_2"/>
    <property type="match status" value="1"/>
</dbReference>
<proteinExistence type="predicted"/>
<dbReference type="PANTHER" id="PTHR12697">
    <property type="entry name" value="PBS LYASE HEAT-LIKE PROTEIN"/>
    <property type="match status" value="1"/>
</dbReference>
<dbReference type="Pfam" id="PF08712">
    <property type="entry name" value="Nfu_N"/>
    <property type="match status" value="1"/>
</dbReference>
<evidence type="ECO:0000259" key="2">
    <source>
        <dbReference type="SMART" id="SM00932"/>
    </source>
</evidence>
<dbReference type="Pfam" id="PF13769">
    <property type="entry name" value="Virulence_fact"/>
    <property type="match status" value="1"/>
</dbReference>
<dbReference type="EMBL" id="JBHTBW010000019">
    <property type="protein sequence ID" value="MFC7440946.1"/>
    <property type="molecule type" value="Genomic_DNA"/>
</dbReference>
<dbReference type="InterPro" id="IPR016024">
    <property type="entry name" value="ARM-type_fold"/>
</dbReference>
<evidence type="ECO:0000313" key="3">
    <source>
        <dbReference type="EMBL" id="MFC7440946.1"/>
    </source>
</evidence>
<protein>
    <submittedName>
        <fullName evidence="3">Conserved virulence factor C family protein</fullName>
    </submittedName>
</protein>
<reference evidence="4" key="1">
    <citation type="journal article" date="2019" name="Int. J. Syst. Evol. Microbiol.">
        <title>The Global Catalogue of Microorganisms (GCM) 10K type strain sequencing project: providing services to taxonomists for standard genome sequencing and annotation.</title>
        <authorList>
            <consortium name="The Broad Institute Genomics Platform"/>
            <consortium name="The Broad Institute Genome Sequencing Center for Infectious Disease"/>
            <person name="Wu L."/>
            <person name="Ma J."/>
        </authorList>
    </citation>
    <scope>NUCLEOTIDE SEQUENCE [LARGE SCALE GENOMIC DNA]</scope>
    <source>
        <strain evidence="4">CGMCC 1.12942</strain>
    </source>
</reference>